<keyword evidence="2" id="KW-1185">Reference proteome</keyword>
<dbReference type="EMBL" id="REGN01001706">
    <property type="protein sequence ID" value="RNA33060.1"/>
    <property type="molecule type" value="Genomic_DNA"/>
</dbReference>
<comment type="caution">
    <text evidence="1">The sequence shown here is derived from an EMBL/GenBank/DDBJ whole genome shotgun (WGS) entry which is preliminary data.</text>
</comment>
<dbReference type="AlphaFoldDB" id="A0A3M7SC20"/>
<evidence type="ECO:0000313" key="2">
    <source>
        <dbReference type="Proteomes" id="UP000276133"/>
    </source>
</evidence>
<accession>A0A3M7SC20</accession>
<protein>
    <submittedName>
        <fullName evidence="1">Uncharacterized protein</fullName>
    </submittedName>
</protein>
<evidence type="ECO:0000313" key="1">
    <source>
        <dbReference type="EMBL" id="RNA33060.1"/>
    </source>
</evidence>
<sequence>MTLNKVIYNLYTKDEILIESYWDLLDSKLICQITVLSNKFNVDKLVLEFMLISLAIDKETSLNSSSFLAKKSFFLAETISERFYLKILNFTYHFLISNDPILITNFSLFRLAFCILRSFLAFILALHDSSLSGNRRLTTSSSSTRIDTFSGEKINNLGNKKIKKIVSKYESKTIELVRFVV</sequence>
<reference evidence="1 2" key="1">
    <citation type="journal article" date="2018" name="Sci. Rep.">
        <title>Genomic signatures of local adaptation to the degree of environmental predictability in rotifers.</title>
        <authorList>
            <person name="Franch-Gras L."/>
            <person name="Hahn C."/>
            <person name="Garcia-Roger E.M."/>
            <person name="Carmona M.J."/>
            <person name="Serra M."/>
            <person name="Gomez A."/>
        </authorList>
    </citation>
    <scope>NUCLEOTIDE SEQUENCE [LARGE SCALE GENOMIC DNA]</scope>
    <source>
        <strain evidence="1">HYR1</strain>
    </source>
</reference>
<proteinExistence type="predicted"/>
<organism evidence="1 2">
    <name type="scientific">Brachionus plicatilis</name>
    <name type="common">Marine rotifer</name>
    <name type="synonym">Brachionus muelleri</name>
    <dbReference type="NCBI Taxonomy" id="10195"/>
    <lineage>
        <taxon>Eukaryota</taxon>
        <taxon>Metazoa</taxon>
        <taxon>Spiralia</taxon>
        <taxon>Gnathifera</taxon>
        <taxon>Rotifera</taxon>
        <taxon>Eurotatoria</taxon>
        <taxon>Monogononta</taxon>
        <taxon>Pseudotrocha</taxon>
        <taxon>Ploima</taxon>
        <taxon>Brachionidae</taxon>
        <taxon>Brachionus</taxon>
    </lineage>
</organism>
<dbReference type="Proteomes" id="UP000276133">
    <property type="component" value="Unassembled WGS sequence"/>
</dbReference>
<gene>
    <name evidence="1" type="ORF">BpHYR1_001875</name>
</gene>
<name>A0A3M7SC20_BRAPC</name>